<evidence type="ECO:0000256" key="9">
    <source>
        <dbReference type="ARBA" id="ARBA00022967"/>
    </source>
</evidence>
<keyword evidence="5 12" id="KW-0762">Sugar transport</keyword>
<dbReference type="SUPFAM" id="SSF52540">
    <property type="entry name" value="P-loop containing nucleoside triphosphate hydrolases"/>
    <property type="match status" value="2"/>
</dbReference>
<feature type="domain" description="ABC transporter" evidence="11">
    <location>
        <begin position="6"/>
        <end position="242"/>
    </location>
</feature>
<evidence type="ECO:0000256" key="2">
    <source>
        <dbReference type="ARBA" id="ARBA00005417"/>
    </source>
</evidence>
<evidence type="ECO:0000313" key="12">
    <source>
        <dbReference type="EMBL" id="KFB08126.1"/>
    </source>
</evidence>
<evidence type="ECO:0000259" key="11">
    <source>
        <dbReference type="PROSITE" id="PS50893"/>
    </source>
</evidence>
<organism evidence="12 13">
    <name type="scientific">Nitratireductor basaltis</name>
    <dbReference type="NCBI Taxonomy" id="472175"/>
    <lineage>
        <taxon>Bacteria</taxon>
        <taxon>Pseudomonadati</taxon>
        <taxon>Pseudomonadota</taxon>
        <taxon>Alphaproteobacteria</taxon>
        <taxon>Hyphomicrobiales</taxon>
        <taxon>Phyllobacteriaceae</taxon>
        <taxon>Nitratireductor</taxon>
    </lineage>
</organism>
<dbReference type="PATRIC" id="fig|472175.3.peg.3333"/>
<keyword evidence="4" id="KW-1003">Cell membrane</keyword>
<dbReference type="GO" id="GO:0005886">
    <property type="term" value="C:plasma membrane"/>
    <property type="evidence" value="ECO:0007669"/>
    <property type="project" value="UniProtKB-SubCell"/>
</dbReference>
<comment type="similarity">
    <text evidence="2">Belongs to the ABC transporter superfamily.</text>
</comment>
<dbReference type="GO" id="GO:0005524">
    <property type="term" value="F:ATP binding"/>
    <property type="evidence" value="ECO:0007669"/>
    <property type="project" value="UniProtKB-KW"/>
</dbReference>
<dbReference type="PROSITE" id="PS50893">
    <property type="entry name" value="ABC_TRANSPORTER_2"/>
    <property type="match status" value="2"/>
</dbReference>
<dbReference type="GO" id="GO:0016887">
    <property type="term" value="F:ATP hydrolysis activity"/>
    <property type="evidence" value="ECO:0007669"/>
    <property type="project" value="InterPro"/>
</dbReference>
<keyword evidence="13" id="KW-1185">Reference proteome</keyword>
<dbReference type="InterPro" id="IPR003593">
    <property type="entry name" value="AAA+_ATPase"/>
</dbReference>
<keyword evidence="9" id="KW-1278">Translocase</keyword>
<keyword evidence="8" id="KW-0067">ATP-binding</keyword>
<feature type="domain" description="ABC transporter" evidence="11">
    <location>
        <begin position="241"/>
        <end position="498"/>
    </location>
</feature>
<comment type="caution">
    <text evidence="12">The sequence shown here is derived from an EMBL/GenBank/DDBJ whole genome shotgun (WGS) entry which is preliminary data.</text>
</comment>
<dbReference type="InterPro" id="IPR027417">
    <property type="entry name" value="P-loop_NTPase"/>
</dbReference>
<name>A0A084U590_9HYPH</name>
<dbReference type="EMBL" id="JMQM01000003">
    <property type="protein sequence ID" value="KFB08126.1"/>
    <property type="molecule type" value="Genomic_DNA"/>
</dbReference>
<dbReference type="Pfam" id="PF00005">
    <property type="entry name" value="ABC_tran"/>
    <property type="match status" value="2"/>
</dbReference>
<evidence type="ECO:0000256" key="6">
    <source>
        <dbReference type="ARBA" id="ARBA00022737"/>
    </source>
</evidence>
<comment type="subcellular location">
    <subcellularLocation>
        <location evidence="1">Cell membrane</location>
        <topology evidence="1">Peripheral membrane protein</topology>
    </subcellularLocation>
</comment>
<gene>
    <name evidence="12" type="ORF">EL18_03336</name>
</gene>
<dbReference type="eggNOG" id="COG1129">
    <property type="taxonomic scope" value="Bacteria"/>
</dbReference>
<evidence type="ECO:0000256" key="4">
    <source>
        <dbReference type="ARBA" id="ARBA00022475"/>
    </source>
</evidence>
<evidence type="ECO:0000256" key="10">
    <source>
        <dbReference type="ARBA" id="ARBA00023136"/>
    </source>
</evidence>
<dbReference type="InterPro" id="IPR017871">
    <property type="entry name" value="ABC_transporter-like_CS"/>
</dbReference>
<evidence type="ECO:0000256" key="8">
    <source>
        <dbReference type="ARBA" id="ARBA00022840"/>
    </source>
</evidence>
<dbReference type="Proteomes" id="UP000053675">
    <property type="component" value="Unassembled WGS sequence"/>
</dbReference>
<dbReference type="AlphaFoldDB" id="A0A084U590"/>
<dbReference type="InterPro" id="IPR003439">
    <property type="entry name" value="ABC_transporter-like_ATP-bd"/>
</dbReference>
<accession>A0A084U590</accession>
<dbReference type="InterPro" id="IPR050107">
    <property type="entry name" value="ABC_carbohydrate_import_ATPase"/>
</dbReference>
<proteinExistence type="inferred from homology"/>
<dbReference type="SMART" id="SM00382">
    <property type="entry name" value="AAA"/>
    <property type="match status" value="2"/>
</dbReference>
<protein>
    <submittedName>
        <fullName evidence="12">ABC-type sugar transport system, ATPase component</fullName>
    </submittedName>
</protein>
<keyword evidence="10" id="KW-0472">Membrane</keyword>
<dbReference type="RefSeq" id="WP_036487081.1">
    <property type="nucleotide sequence ID" value="NZ_JMQM01000003.1"/>
</dbReference>
<keyword evidence="7" id="KW-0547">Nucleotide-binding</keyword>
<dbReference type="PROSITE" id="PS00211">
    <property type="entry name" value="ABC_TRANSPORTER_1"/>
    <property type="match status" value="1"/>
</dbReference>
<dbReference type="OrthoDB" id="9805029at2"/>
<reference evidence="12 13" key="1">
    <citation type="submission" date="2014-05" db="EMBL/GenBank/DDBJ databases">
        <title>Draft Genome Sequence of Nitratireductor basaltis Strain UMTGB225, A Marine Bacterium Isolated from Green Barrel Tunicate.</title>
        <authorList>
            <person name="Gan H.Y."/>
        </authorList>
    </citation>
    <scope>NUCLEOTIDE SEQUENCE [LARGE SCALE GENOMIC DNA]</scope>
    <source>
        <strain evidence="12 13">UMTGB225</strain>
    </source>
</reference>
<dbReference type="Gene3D" id="3.40.50.300">
    <property type="entry name" value="P-loop containing nucleotide triphosphate hydrolases"/>
    <property type="match status" value="2"/>
</dbReference>
<evidence type="ECO:0000313" key="13">
    <source>
        <dbReference type="Proteomes" id="UP000053675"/>
    </source>
</evidence>
<keyword evidence="3" id="KW-0813">Transport</keyword>
<dbReference type="CDD" id="cd03215">
    <property type="entry name" value="ABC_Carb_Monos_II"/>
    <property type="match status" value="1"/>
</dbReference>
<keyword evidence="6" id="KW-0677">Repeat</keyword>
<dbReference type="PANTHER" id="PTHR43790">
    <property type="entry name" value="CARBOHYDRATE TRANSPORT ATP-BINDING PROTEIN MG119-RELATED"/>
    <property type="match status" value="1"/>
</dbReference>
<evidence type="ECO:0000256" key="5">
    <source>
        <dbReference type="ARBA" id="ARBA00022597"/>
    </source>
</evidence>
<evidence type="ECO:0000256" key="1">
    <source>
        <dbReference type="ARBA" id="ARBA00004202"/>
    </source>
</evidence>
<evidence type="ECO:0000256" key="7">
    <source>
        <dbReference type="ARBA" id="ARBA00022741"/>
    </source>
</evidence>
<dbReference type="CDD" id="cd03216">
    <property type="entry name" value="ABC_Carb_Monos_I"/>
    <property type="match status" value="1"/>
</dbReference>
<sequence length="498" mass="54367">MSENLIELKNISKRFGGVRALDDVSMSIRPGEIHCLAGENGSGKSTIIKVMSGVYTPEEGQILIDGKPVSHLDPIKAVQKGIQVIWQDFSLFGNLTVAENLALNTYILEGRSRMDWARARRMAREVLAKLDVEIDIDADVETLPTSGKQVVAIARAILAEARLIIMDEPTTALTGHEVDALFKIVRDLQSHGIAVLFVSHKMREMLEISERLTVFRNGKKVAEGPMSDFDEAAITHAMTGLELEEEPFIANISADAAPALEVRNLSVPGMVEGVDLTLRPGEIVGISGLIGSGRTELARALFGMENATADVFRIEGRDVFPHSVQDAVDLGIAYVPEDRLSEGLFLTQSIERNMVVSIMDRLRKGMFLDRKAMRSRTEEMFAKMQIAAPSADTAVGNLSGGNAQRVMLGRWLLTGAKILILNGPTVGVDVGSKAKIHKIIRDLAQSQGLAVMMISDDVPELTGNCNRIHVMHDGRFVAHFEGTHMNEDAINDSLKALK</sequence>
<evidence type="ECO:0000256" key="3">
    <source>
        <dbReference type="ARBA" id="ARBA00022448"/>
    </source>
</evidence>
<dbReference type="STRING" id="472175.EL18_03336"/>
<dbReference type="PANTHER" id="PTHR43790:SF1">
    <property type="entry name" value="XYLOSE IMPORT ATP-BINDING PROTEIN XYLG"/>
    <property type="match status" value="1"/>
</dbReference>
<dbReference type="FunFam" id="3.40.50.300:FF:000127">
    <property type="entry name" value="Ribose import ATP-binding protein RbsA"/>
    <property type="match status" value="1"/>
</dbReference>